<evidence type="ECO:0000313" key="3">
    <source>
        <dbReference type="Proteomes" id="UP000614350"/>
    </source>
</evidence>
<protein>
    <submittedName>
        <fullName evidence="2">Uncharacterized protein</fullName>
    </submittedName>
</protein>
<dbReference type="AlphaFoldDB" id="A0A834JEW6"/>
<dbReference type="EMBL" id="JACSEA010000016">
    <property type="protein sequence ID" value="KAF7384361.1"/>
    <property type="molecule type" value="Genomic_DNA"/>
</dbReference>
<evidence type="ECO:0000313" key="2">
    <source>
        <dbReference type="EMBL" id="KAF7384361.1"/>
    </source>
</evidence>
<sequence length="67" mass="7892">MASSKKKNTLERSRTIDTSLTRSDSIISKENDLRSIVKKEEEEEEEEVEEDDDEDEKKEKEEEEEEG</sequence>
<feature type="compositionally biased region" description="Basic and acidic residues" evidence="1">
    <location>
        <begin position="27"/>
        <end position="40"/>
    </location>
</feature>
<keyword evidence="3" id="KW-1185">Reference proteome</keyword>
<feature type="compositionally biased region" description="Polar residues" evidence="1">
    <location>
        <begin position="16"/>
        <end position="26"/>
    </location>
</feature>
<feature type="compositionally biased region" description="Acidic residues" evidence="1">
    <location>
        <begin position="41"/>
        <end position="67"/>
    </location>
</feature>
<accession>A0A834JEW6</accession>
<gene>
    <name evidence="2" type="ORF">HZH66_012611</name>
</gene>
<organism evidence="2 3">
    <name type="scientific">Vespula vulgaris</name>
    <name type="common">Yellow jacket</name>
    <name type="synonym">Wasp</name>
    <dbReference type="NCBI Taxonomy" id="7454"/>
    <lineage>
        <taxon>Eukaryota</taxon>
        <taxon>Metazoa</taxon>
        <taxon>Ecdysozoa</taxon>
        <taxon>Arthropoda</taxon>
        <taxon>Hexapoda</taxon>
        <taxon>Insecta</taxon>
        <taxon>Pterygota</taxon>
        <taxon>Neoptera</taxon>
        <taxon>Endopterygota</taxon>
        <taxon>Hymenoptera</taxon>
        <taxon>Apocrita</taxon>
        <taxon>Aculeata</taxon>
        <taxon>Vespoidea</taxon>
        <taxon>Vespidae</taxon>
        <taxon>Vespinae</taxon>
        <taxon>Vespula</taxon>
    </lineage>
</organism>
<comment type="caution">
    <text evidence="2">The sequence shown here is derived from an EMBL/GenBank/DDBJ whole genome shotgun (WGS) entry which is preliminary data.</text>
</comment>
<evidence type="ECO:0000256" key="1">
    <source>
        <dbReference type="SAM" id="MobiDB-lite"/>
    </source>
</evidence>
<name>A0A834JEW6_VESVU</name>
<proteinExistence type="predicted"/>
<reference evidence="2" key="1">
    <citation type="journal article" date="2020" name="G3 (Bethesda)">
        <title>High-Quality Assemblies for Three Invasive Social Wasps from the &lt;i&gt;Vespula&lt;/i&gt; Genus.</title>
        <authorList>
            <person name="Harrop T.W.R."/>
            <person name="Guhlin J."/>
            <person name="McLaughlin G.M."/>
            <person name="Permina E."/>
            <person name="Stockwell P."/>
            <person name="Gilligan J."/>
            <person name="Le Lec M.F."/>
            <person name="Gruber M.A.M."/>
            <person name="Quinn O."/>
            <person name="Lovegrove M."/>
            <person name="Duncan E.J."/>
            <person name="Remnant E.J."/>
            <person name="Van Eeckhoven J."/>
            <person name="Graham B."/>
            <person name="Knapp R.A."/>
            <person name="Langford K.W."/>
            <person name="Kronenberg Z."/>
            <person name="Press M.O."/>
            <person name="Eacker S.M."/>
            <person name="Wilson-Rankin E.E."/>
            <person name="Purcell J."/>
            <person name="Lester P.J."/>
            <person name="Dearden P.K."/>
        </authorList>
    </citation>
    <scope>NUCLEOTIDE SEQUENCE</scope>
    <source>
        <strain evidence="2">Marl-1</strain>
    </source>
</reference>
<dbReference type="Proteomes" id="UP000614350">
    <property type="component" value="Unassembled WGS sequence"/>
</dbReference>
<feature type="region of interest" description="Disordered" evidence="1">
    <location>
        <begin position="1"/>
        <end position="67"/>
    </location>
</feature>